<evidence type="ECO:0000259" key="6">
    <source>
        <dbReference type="PROSITE" id="PS51554"/>
    </source>
</evidence>
<dbReference type="AlphaFoldDB" id="R4K6E2"/>
<dbReference type="InterPro" id="IPR001150">
    <property type="entry name" value="Gly_radical"/>
</dbReference>
<keyword evidence="7" id="KW-0670">Pyruvate</keyword>
<evidence type="ECO:0000256" key="2">
    <source>
        <dbReference type="ARBA" id="ARBA00023239"/>
    </source>
</evidence>
<dbReference type="PROSITE" id="PS51149">
    <property type="entry name" value="GLY_RADICAL_2"/>
    <property type="match status" value="1"/>
</dbReference>
<dbReference type="Gene3D" id="3.20.70.20">
    <property type="match status" value="1"/>
</dbReference>
<dbReference type="SUPFAM" id="SSF51998">
    <property type="entry name" value="PFL-like glycyl radical enzymes"/>
    <property type="match status" value="1"/>
</dbReference>
<dbReference type="Proteomes" id="UP000013523">
    <property type="component" value="Chromosome"/>
</dbReference>
<accession>R4K6E2</accession>
<evidence type="ECO:0000313" key="7">
    <source>
        <dbReference type="EMBL" id="AGK98762.1"/>
    </source>
</evidence>
<dbReference type="InterPro" id="IPR010098">
    <property type="entry name" value="PFL2/GDeHydtase_fam"/>
</dbReference>
<feature type="modified residue" description="Glycine radical" evidence="3 4">
    <location>
        <position position="781"/>
    </location>
</feature>
<dbReference type="PROSITE" id="PS51554">
    <property type="entry name" value="PFL"/>
    <property type="match status" value="1"/>
</dbReference>
<dbReference type="EMBL" id="CP003261">
    <property type="protein sequence ID" value="AGK98762.1"/>
    <property type="molecule type" value="Genomic_DNA"/>
</dbReference>
<protein>
    <submittedName>
        <fullName evidence="7">Pyruvate formate-lyase</fullName>
    </submittedName>
</protein>
<reference evidence="7 8" key="1">
    <citation type="submission" date="2012-01" db="EMBL/GenBank/DDBJ databases">
        <title>Complete sequence of chromosome of Clostridium pasteurianum BC1.</title>
        <authorList>
            <consortium name="US DOE Joint Genome Institute"/>
            <person name="Lucas S."/>
            <person name="Han J."/>
            <person name="Lapidus A."/>
            <person name="Cheng J.-F."/>
            <person name="Goodwin L."/>
            <person name="Pitluck S."/>
            <person name="Peters L."/>
            <person name="Mikhailova N."/>
            <person name="Teshima H."/>
            <person name="Detter J.C."/>
            <person name="Han C."/>
            <person name="Tapia R."/>
            <person name="Land M."/>
            <person name="Hauser L."/>
            <person name="Kyrpides N."/>
            <person name="Ivanova N."/>
            <person name="Pagani I."/>
            <person name="Dunn J."/>
            <person name="Taghavi S."/>
            <person name="Francis A."/>
            <person name="van der Lelie D."/>
            <person name="Woyke T."/>
        </authorList>
    </citation>
    <scope>NUCLEOTIDE SEQUENCE [LARGE SCALE GENOMIC DNA]</scope>
    <source>
        <strain evidence="7 8">BC1</strain>
    </source>
</reference>
<dbReference type="GO" id="GO:0005829">
    <property type="term" value="C:cytosol"/>
    <property type="evidence" value="ECO:0007669"/>
    <property type="project" value="TreeGrafter"/>
</dbReference>
<evidence type="ECO:0000256" key="4">
    <source>
        <dbReference type="PROSITE-ProRule" id="PRU00493"/>
    </source>
</evidence>
<dbReference type="Pfam" id="PF02901">
    <property type="entry name" value="PFL-like"/>
    <property type="match status" value="1"/>
</dbReference>
<evidence type="ECO:0000256" key="1">
    <source>
        <dbReference type="ARBA" id="ARBA00022818"/>
    </source>
</evidence>
<evidence type="ECO:0000256" key="3">
    <source>
        <dbReference type="PIRSR" id="PIRSR000379-2"/>
    </source>
</evidence>
<proteinExistence type="predicted"/>
<feature type="domain" description="Glycine radical" evidence="5">
    <location>
        <begin position="685"/>
        <end position="806"/>
    </location>
</feature>
<feature type="domain" description="PFL" evidence="6">
    <location>
        <begin position="21"/>
        <end position="678"/>
    </location>
</feature>
<dbReference type="NCBIfam" id="TIGR01774">
    <property type="entry name" value="PFL2-3"/>
    <property type="match status" value="1"/>
</dbReference>
<dbReference type="InterPro" id="IPR019777">
    <property type="entry name" value="Form_AcTrfase_GR_CS"/>
</dbReference>
<keyword evidence="2 7" id="KW-0456">Lyase</keyword>
<dbReference type="PANTHER" id="PTHR43641:SF2">
    <property type="entry name" value="DEHYDRATASE YBIW-RELATED"/>
    <property type="match status" value="1"/>
</dbReference>
<organism evidence="7 8">
    <name type="scientific">Clostridium pasteurianum BC1</name>
    <dbReference type="NCBI Taxonomy" id="86416"/>
    <lineage>
        <taxon>Bacteria</taxon>
        <taxon>Bacillati</taxon>
        <taxon>Bacillota</taxon>
        <taxon>Clostridia</taxon>
        <taxon>Eubacteriales</taxon>
        <taxon>Clostridiaceae</taxon>
        <taxon>Clostridium</taxon>
    </lineage>
</organism>
<dbReference type="InterPro" id="IPR004184">
    <property type="entry name" value="PFL_dom"/>
</dbReference>
<dbReference type="OrthoDB" id="9803969at2"/>
<dbReference type="Pfam" id="PF01228">
    <property type="entry name" value="Gly_radical"/>
    <property type="match status" value="1"/>
</dbReference>
<dbReference type="KEGG" id="cpas:Clopa_4019"/>
<keyword evidence="8" id="KW-1185">Reference proteome</keyword>
<dbReference type="HOGENOM" id="CLU_009096_0_1_9"/>
<gene>
    <name evidence="7" type="ORF">Clopa_4019</name>
</gene>
<dbReference type="RefSeq" id="WP_015617037.1">
    <property type="nucleotide sequence ID" value="NC_021182.1"/>
</dbReference>
<dbReference type="PATRIC" id="fig|86416.3.peg.4016"/>
<keyword evidence="1 3" id="KW-0556">Organic radical</keyword>
<dbReference type="PANTHER" id="PTHR43641">
    <property type="entry name" value="FORMATE ACETYLTRANSFERASE 3-RELATED"/>
    <property type="match status" value="1"/>
</dbReference>
<dbReference type="PIRSF" id="PIRSF000379">
    <property type="entry name" value="For_Ac_trans_1"/>
    <property type="match status" value="1"/>
</dbReference>
<dbReference type="CDD" id="cd01677">
    <property type="entry name" value="PFL2_DhaB_BssA"/>
    <property type="match status" value="1"/>
</dbReference>
<evidence type="ECO:0000259" key="5">
    <source>
        <dbReference type="PROSITE" id="PS51149"/>
    </source>
</evidence>
<dbReference type="PROSITE" id="PS00850">
    <property type="entry name" value="GLY_RADICAL_1"/>
    <property type="match status" value="1"/>
</dbReference>
<dbReference type="STRING" id="86416.Clopa_4019"/>
<dbReference type="GO" id="GO:0016829">
    <property type="term" value="F:lyase activity"/>
    <property type="evidence" value="ECO:0007669"/>
    <property type="project" value="UniProtKB-KW"/>
</dbReference>
<sequence>MENLVVCEPVENPYGIVSDFWRTVKLNNELLLVKPEMCIERARIVTESYKQSEGEPMVIRRAKSIADVLRKMTIFIQKDQPIVGNQASKLRSAPLFPETEAGYLEKEIDLFEKREQDRLVLPQAVRKELLEEVIPYWKGKTIQEIALKAMPERTRELVTLENQIFSVGIHLAGSIGHIIADYEKVLNKGFKGLKQEVIEKLEALDITEPDYGEKYDFYQSELILCDAMVDWAHRYAEEARKLAENETDENWKKELENIADICSRVPENPPTNFREAIQSFWLAHLVLYIEQNGLAVSVGRFDQYMYPFYKSSIEKGEMTKHEAQELLECLWIKFTEVMRAYDYEGAKYYAGFSISENMVIGGVDSQGNDVTNELSYMCLKAEADTKLSQPNLSVRIHENTPEEFFMAAVRVSSTGRSKPQFFNDRIAVPMLVSLGVPLEEARDYSISGCVEAVPPHCNGMTNAAMSNIAKALELALNDGVCRLSGKQIGPKTGDPRKFNSIEDVFKAFKEQVSAYVNEMVSALNIIEKTHAKYHPLPYFSLLMDDCVEKALDITAGGARYNYTGPQGVGLGNVANSMAAIKKLVFEDKKISMKELIDALDKNFEGQEYLRQILINKAPKWGNDEDYVDSLGKEVANIYCEEVSKHKNTRGGVYRPGIYSVSANVPLGLHVGALPDGRLGKETLSDGIAPQHGTDLKGPTAVTKSASKLDHLKVYNGTILNQKFTPKLMETESGKTALKNLIKSYFDIGGWHIQFNVVDAATLRKAQGDPEKYKGIIVRVAGYSAFFVELDKAVQDDIIDRAEYANF</sequence>
<name>R4K6E2_CLOPA</name>
<evidence type="ECO:0000313" key="8">
    <source>
        <dbReference type="Proteomes" id="UP000013523"/>
    </source>
</evidence>
<dbReference type="InterPro" id="IPR051215">
    <property type="entry name" value="GRE"/>
</dbReference>
<dbReference type="eggNOG" id="COG1882">
    <property type="taxonomic scope" value="Bacteria"/>
</dbReference>